<dbReference type="RefSeq" id="WP_118096593.1">
    <property type="nucleotide sequence ID" value="NZ_JAGZKG010000012.1"/>
</dbReference>
<dbReference type="AlphaFoldDB" id="A0A395VD93"/>
<organism evidence="1 2">
    <name type="scientific">Roseburia hominis</name>
    <dbReference type="NCBI Taxonomy" id="301301"/>
    <lineage>
        <taxon>Bacteria</taxon>
        <taxon>Bacillati</taxon>
        <taxon>Bacillota</taxon>
        <taxon>Clostridia</taxon>
        <taxon>Lachnospirales</taxon>
        <taxon>Lachnospiraceae</taxon>
        <taxon>Roseburia</taxon>
    </lineage>
</organism>
<gene>
    <name evidence="1" type="ORF">DWX93_03135</name>
</gene>
<dbReference type="Proteomes" id="UP000266172">
    <property type="component" value="Unassembled WGS sequence"/>
</dbReference>
<evidence type="ECO:0000313" key="1">
    <source>
        <dbReference type="EMBL" id="RGS42334.1"/>
    </source>
</evidence>
<dbReference type="EMBL" id="QRVL01000001">
    <property type="protein sequence ID" value="RGS42334.1"/>
    <property type="molecule type" value="Genomic_DNA"/>
</dbReference>
<reference evidence="1 2" key="1">
    <citation type="submission" date="2018-08" db="EMBL/GenBank/DDBJ databases">
        <title>A genome reference for cultivated species of the human gut microbiota.</title>
        <authorList>
            <person name="Zou Y."/>
            <person name="Xue W."/>
            <person name="Luo G."/>
        </authorList>
    </citation>
    <scope>NUCLEOTIDE SEQUENCE [LARGE SCALE GENOMIC DNA]</scope>
    <source>
        <strain evidence="1 2">AF22-12AC</strain>
    </source>
</reference>
<accession>A0A395VD93</accession>
<comment type="caution">
    <text evidence="1">The sequence shown here is derived from an EMBL/GenBank/DDBJ whole genome shotgun (WGS) entry which is preliminary data.</text>
</comment>
<protein>
    <submittedName>
        <fullName evidence="1">Uncharacterized protein</fullName>
    </submittedName>
</protein>
<evidence type="ECO:0000313" key="2">
    <source>
        <dbReference type="Proteomes" id="UP000266172"/>
    </source>
</evidence>
<sequence>MAGKNVEGQLELFSLFDSVEELEQKIKGAGLKEVQGEPVMEQCYRHRDTGETAVAAYLDYNRVYVADWGRKPLLYQFDSTKEAVGYYADWLDRHASDEAAVAAERPEALQKAAAVRWENTEVEK</sequence>
<name>A0A395VD93_9FIRM</name>
<proteinExistence type="predicted"/>